<evidence type="ECO:0000256" key="13">
    <source>
        <dbReference type="SAM" id="Phobius"/>
    </source>
</evidence>
<feature type="domain" description="Histidine kinase" evidence="14">
    <location>
        <begin position="184"/>
        <end position="383"/>
    </location>
</feature>
<gene>
    <name evidence="15" type="ORF">J2793_005974</name>
</gene>
<keyword evidence="9 15" id="KW-0418">Kinase</keyword>
<dbReference type="InterPro" id="IPR003594">
    <property type="entry name" value="HATPase_dom"/>
</dbReference>
<dbReference type="Gene3D" id="1.10.287.130">
    <property type="match status" value="1"/>
</dbReference>
<evidence type="ECO:0000256" key="1">
    <source>
        <dbReference type="ARBA" id="ARBA00000085"/>
    </source>
</evidence>
<evidence type="ECO:0000256" key="12">
    <source>
        <dbReference type="ARBA" id="ARBA00023136"/>
    </source>
</evidence>
<evidence type="ECO:0000259" key="14">
    <source>
        <dbReference type="PROSITE" id="PS50109"/>
    </source>
</evidence>
<evidence type="ECO:0000313" key="15">
    <source>
        <dbReference type="EMBL" id="MDP9650501.1"/>
    </source>
</evidence>
<dbReference type="InterPro" id="IPR036890">
    <property type="entry name" value="HATPase_C_sf"/>
</dbReference>
<keyword evidence="7" id="KW-0808">Transferase</keyword>
<dbReference type="SMART" id="SM00388">
    <property type="entry name" value="HisKA"/>
    <property type="match status" value="1"/>
</dbReference>
<evidence type="ECO:0000256" key="6">
    <source>
        <dbReference type="ARBA" id="ARBA00022553"/>
    </source>
</evidence>
<dbReference type="SUPFAM" id="SSF47384">
    <property type="entry name" value="Homodimeric domain of signal transducing histidine kinase"/>
    <property type="match status" value="1"/>
</dbReference>
<dbReference type="CDD" id="cd00075">
    <property type="entry name" value="HATPase"/>
    <property type="match status" value="1"/>
</dbReference>
<dbReference type="EC" id="2.7.13.3" evidence="3"/>
<evidence type="ECO:0000256" key="8">
    <source>
        <dbReference type="ARBA" id="ARBA00022692"/>
    </source>
</evidence>
<evidence type="ECO:0000256" key="9">
    <source>
        <dbReference type="ARBA" id="ARBA00022777"/>
    </source>
</evidence>
<organism evidence="15 16">
    <name type="scientific">Paraburkholderia caledonica</name>
    <dbReference type="NCBI Taxonomy" id="134536"/>
    <lineage>
        <taxon>Bacteria</taxon>
        <taxon>Pseudomonadati</taxon>
        <taxon>Pseudomonadota</taxon>
        <taxon>Betaproteobacteria</taxon>
        <taxon>Burkholderiales</taxon>
        <taxon>Burkholderiaceae</taxon>
        <taxon>Paraburkholderia</taxon>
    </lineage>
</organism>
<sequence length="384" mass="41454">MTFIHSTVSREALQESVLRICTRAARHSSFRIARANPPNPAASAARAVGTVRAIRTGVQSQRISAIATFVLLVALLVTISAPAANAAMLYTRPCRADSNLLPIVCLVAIGFGLLAAALWVYAYEQRSCIARLAAAIEQRSSTDTLPQALAEFGPPTVARLVRAINGAQRYDAERVAQVLDVLAAYAHDLRTPLTRMALRCERLDDGNVRDAIEHDLAEMGELVEASLACARMQCWAGQPLRCFDADGLIGALVDNYRDAGRSVELEGEVGCPVVTCPHALRCVLVNLIDNALRYDSAVRLCVRVDARRVVLAVVDSGPGIVPAEMETVFAPWYRAPRTTARAPESGLGLTLARRLTLAMRGELQLENRRNGGLEARLTLPLAVA</sequence>
<dbReference type="SMART" id="SM00387">
    <property type="entry name" value="HATPase_c"/>
    <property type="match status" value="1"/>
</dbReference>
<reference evidence="15" key="1">
    <citation type="submission" date="2023-07" db="EMBL/GenBank/DDBJ databases">
        <title>Sorghum-associated microbial communities from plants grown in Nebraska, USA.</title>
        <authorList>
            <person name="Schachtman D."/>
        </authorList>
    </citation>
    <scope>NUCLEOTIDE SEQUENCE</scope>
    <source>
        <strain evidence="15">DS1061</strain>
    </source>
</reference>
<dbReference type="InterPro" id="IPR036097">
    <property type="entry name" value="HisK_dim/P_sf"/>
</dbReference>
<evidence type="ECO:0000256" key="2">
    <source>
        <dbReference type="ARBA" id="ARBA00004429"/>
    </source>
</evidence>
<dbReference type="GO" id="GO:0000155">
    <property type="term" value="F:phosphorelay sensor kinase activity"/>
    <property type="evidence" value="ECO:0007669"/>
    <property type="project" value="InterPro"/>
</dbReference>
<keyword evidence="4" id="KW-1003">Cell membrane</keyword>
<dbReference type="InterPro" id="IPR050980">
    <property type="entry name" value="2C_sensor_his_kinase"/>
</dbReference>
<evidence type="ECO:0000256" key="3">
    <source>
        <dbReference type="ARBA" id="ARBA00012438"/>
    </source>
</evidence>
<evidence type="ECO:0000256" key="5">
    <source>
        <dbReference type="ARBA" id="ARBA00022519"/>
    </source>
</evidence>
<proteinExistence type="predicted"/>
<evidence type="ECO:0000256" key="10">
    <source>
        <dbReference type="ARBA" id="ARBA00022989"/>
    </source>
</evidence>
<dbReference type="PRINTS" id="PR00344">
    <property type="entry name" value="BCTRLSENSOR"/>
</dbReference>
<dbReference type="InterPro" id="IPR004358">
    <property type="entry name" value="Sig_transdc_His_kin-like_C"/>
</dbReference>
<feature type="transmembrane region" description="Helical" evidence="13">
    <location>
        <begin position="65"/>
        <end position="88"/>
    </location>
</feature>
<dbReference type="PANTHER" id="PTHR44936:SF5">
    <property type="entry name" value="SENSOR HISTIDINE KINASE ENVZ"/>
    <property type="match status" value="1"/>
</dbReference>
<protein>
    <recommendedName>
        <fullName evidence="3">histidine kinase</fullName>
        <ecNumber evidence="3">2.7.13.3</ecNumber>
    </recommendedName>
</protein>
<keyword evidence="8 13" id="KW-0812">Transmembrane</keyword>
<dbReference type="RefSeq" id="WP_392395391.1">
    <property type="nucleotide sequence ID" value="NZ_JAURTK010000010.1"/>
</dbReference>
<dbReference type="Proteomes" id="UP001229486">
    <property type="component" value="Unassembled WGS sequence"/>
</dbReference>
<dbReference type="EMBL" id="JAURTK010000010">
    <property type="protein sequence ID" value="MDP9650501.1"/>
    <property type="molecule type" value="Genomic_DNA"/>
</dbReference>
<evidence type="ECO:0000256" key="7">
    <source>
        <dbReference type="ARBA" id="ARBA00022679"/>
    </source>
</evidence>
<feature type="transmembrane region" description="Helical" evidence="13">
    <location>
        <begin position="100"/>
        <end position="122"/>
    </location>
</feature>
<dbReference type="PANTHER" id="PTHR44936">
    <property type="entry name" value="SENSOR PROTEIN CREC"/>
    <property type="match status" value="1"/>
</dbReference>
<dbReference type="PROSITE" id="PS50109">
    <property type="entry name" value="HIS_KIN"/>
    <property type="match status" value="1"/>
</dbReference>
<keyword evidence="6" id="KW-0597">Phosphoprotein</keyword>
<dbReference type="Pfam" id="PF02518">
    <property type="entry name" value="HATPase_c"/>
    <property type="match status" value="1"/>
</dbReference>
<name>A0AB73ILB3_9BURK</name>
<accession>A0AB73ILB3</accession>
<keyword evidence="12 13" id="KW-0472">Membrane</keyword>
<comment type="catalytic activity">
    <reaction evidence="1">
        <text>ATP + protein L-histidine = ADP + protein N-phospho-L-histidine.</text>
        <dbReference type="EC" id="2.7.13.3"/>
    </reaction>
</comment>
<keyword evidence="5" id="KW-0997">Cell inner membrane</keyword>
<dbReference type="GO" id="GO:0005886">
    <property type="term" value="C:plasma membrane"/>
    <property type="evidence" value="ECO:0007669"/>
    <property type="project" value="UniProtKB-SubCell"/>
</dbReference>
<comment type="caution">
    <text evidence="15">The sequence shown here is derived from an EMBL/GenBank/DDBJ whole genome shotgun (WGS) entry which is preliminary data.</text>
</comment>
<keyword evidence="10 13" id="KW-1133">Transmembrane helix</keyword>
<evidence type="ECO:0000256" key="4">
    <source>
        <dbReference type="ARBA" id="ARBA00022475"/>
    </source>
</evidence>
<dbReference type="SUPFAM" id="SSF55874">
    <property type="entry name" value="ATPase domain of HSP90 chaperone/DNA topoisomerase II/histidine kinase"/>
    <property type="match status" value="1"/>
</dbReference>
<evidence type="ECO:0000256" key="11">
    <source>
        <dbReference type="ARBA" id="ARBA00023012"/>
    </source>
</evidence>
<evidence type="ECO:0000313" key="16">
    <source>
        <dbReference type="Proteomes" id="UP001229486"/>
    </source>
</evidence>
<dbReference type="Gene3D" id="3.30.565.10">
    <property type="entry name" value="Histidine kinase-like ATPase, C-terminal domain"/>
    <property type="match status" value="1"/>
</dbReference>
<comment type="subcellular location">
    <subcellularLocation>
        <location evidence="2">Cell inner membrane</location>
        <topology evidence="2">Multi-pass membrane protein</topology>
    </subcellularLocation>
</comment>
<dbReference type="AlphaFoldDB" id="A0AB73ILB3"/>
<dbReference type="InterPro" id="IPR005467">
    <property type="entry name" value="His_kinase_dom"/>
</dbReference>
<dbReference type="InterPro" id="IPR003661">
    <property type="entry name" value="HisK_dim/P_dom"/>
</dbReference>
<keyword evidence="11" id="KW-0902">Two-component regulatory system</keyword>